<feature type="transmembrane region" description="Helical" evidence="12">
    <location>
        <begin position="136"/>
        <end position="153"/>
    </location>
</feature>
<dbReference type="EC" id="2.5.1.39" evidence="11"/>
<dbReference type="CDD" id="cd13959">
    <property type="entry name" value="PT_UbiA_COQ2"/>
    <property type="match status" value="1"/>
</dbReference>
<name>A0A0R2X7U9_9BACT</name>
<proteinExistence type="inferred from homology"/>
<evidence type="ECO:0000256" key="11">
    <source>
        <dbReference type="ARBA" id="ARBA00034524"/>
    </source>
</evidence>
<feature type="transmembrane region" description="Helical" evidence="12">
    <location>
        <begin position="159"/>
        <end position="182"/>
    </location>
</feature>
<feature type="transmembrane region" description="Helical" evidence="12">
    <location>
        <begin position="82"/>
        <end position="100"/>
    </location>
</feature>
<keyword evidence="8 12" id="KW-0812">Transmembrane</keyword>
<dbReference type="AlphaFoldDB" id="A0A0R2X7U9"/>
<evidence type="ECO:0000256" key="9">
    <source>
        <dbReference type="ARBA" id="ARBA00022989"/>
    </source>
</evidence>
<evidence type="ECO:0000256" key="8">
    <source>
        <dbReference type="ARBA" id="ARBA00022692"/>
    </source>
</evidence>
<dbReference type="InterPro" id="IPR000537">
    <property type="entry name" value="UbiA_prenyltransferase"/>
</dbReference>
<dbReference type="NCBIfam" id="TIGR01475">
    <property type="entry name" value="ubiA_other"/>
    <property type="match status" value="1"/>
</dbReference>
<evidence type="ECO:0000256" key="10">
    <source>
        <dbReference type="ARBA" id="ARBA00023136"/>
    </source>
</evidence>
<evidence type="ECO:0000256" key="1">
    <source>
        <dbReference type="ARBA" id="ARBA00001946"/>
    </source>
</evidence>
<keyword evidence="7" id="KW-0831">Ubiquinone biosynthesis</keyword>
<evidence type="ECO:0000256" key="3">
    <source>
        <dbReference type="ARBA" id="ARBA00005985"/>
    </source>
</evidence>
<dbReference type="InterPro" id="IPR039653">
    <property type="entry name" value="Prenyltransferase"/>
</dbReference>
<dbReference type="FunFam" id="1.10.357.140:FF:000008">
    <property type="entry name" value="4-hydroxybenzoate octaprenyltransferase"/>
    <property type="match status" value="1"/>
</dbReference>
<gene>
    <name evidence="13" type="ORF">ABS33_07405</name>
</gene>
<feature type="transmembrane region" description="Helical" evidence="12">
    <location>
        <begin position="262"/>
        <end position="281"/>
    </location>
</feature>
<comment type="caution">
    <text evidence="13">The sequence shown here is derived from an EMBL/GenBank/DDBJ whole genome shotgun (WGS) entry which is preliminary data.</text>
</comment>
<keyword evidence="10 12" id="KW-0472">Membrane</keyword>
<evidence type="ECO:0000313" key="13">
    <source>
        <dbReference type="EMBL" id="KRP32007.1"/>
    </source>
</evidence>
<feature type="transmembrane region" description="Helical" evidence="12">
    <location>
        <begin position="44"/>
        <end position="61"/>
    </location>
</feature>
<feature type="transmembrane region" description="Helical" evidence="12">
    <location>
        <begin position="231"/>
        <end position="250"/>
    </location>
</feature>
<comment type="subcellular location">
    <subcellularLocation>
        <location evidence="2">Membrane</location>
        <topology evidence="2">Multi-pass membrane protein</topology>
    </subcellularLocation>
</comment>
<dbReference type="Gene3D" id="1.20.120.1780">
    <property type="entry name" value="UbiA prenyltransferase"/>
    <property type="match status" value="1"/>
</dbReference>
<dbReference type="GO" id="GO:0005886">
    <property type="term" value="C:plasma membrane"/>
    <property type="evidence" value="ECO:0007669"/>
    <property type="project" value="TreeGrafter"/>
</dbReference>
<dbReference type="PANTHER" id="PTHR11048:SF28">
    <property type="entry name" value="4-HYDROXYBENZOATE POLYPRENYLTRANSFERASE, MITOCHONDRIAL"/>
    <property type="match status" value="1"/>
</dbReference>
<evidence type="ECO:0000313" key="14">
    <source>
        <dbReference type="Proteomes" id="UP000051220"/>
    </source>
</evidence>
<keyword evidence="4" id="KW-1003">Cell membrane</keyword>
<dbReference type="GO" id="GO:0006744">
    <property type="term" value="P:ubiquinone biosynthetic process"/>
    <property type="evidence" value="ECO:0007669"/>
    <property type="project" value="UniProtKB-KW"/>
</dbReference>
<protein>
    <recommendedName>
        <fullName evidence="11">4-hydroxybenzoate polyprenyltransferase</fullName>
        <ecNumber evidence="11">2.5.1.39</ecNumber>
    </recommendedName>
</protein>
<evidence type="ECO:0000256" key="12">
    <source>
        <dbReference type="SAM" id="Phobius"/>
    </source>
</evidence>
<dbReference type="InterPro" id="IPR006371">
    <property type="entry name" value="Polyprenyltransferase_UbiA-li"/>
</dbReference>
<organism evidence="13 14">
    <name type="scientific">Verrucomicrobia subdivision 6 bacterium BACL9 MAG-120924-bin69</name>
    <dbReference type="NCBI Taxonomy" id="1655635"/>
    <lineage>
        <taxon>Bacteria</taxon>
        <taxon>Pseudomonadati</taxon>
        <taxon>Verrucomicrobiota</taxon>
        <taxon>Verrucomicrobiia</taxon>
        <taxon>Verrucomicrobiales</taxon>
        <taxon>Verrucomicrobia subdivision 6</taxon>
    </lineage>
</organism>
<feature type="transmembrane region" description="Helical" evidence="12">
    <location>
        <begin position="203"/>
        <end position="225"/>
    </location>
</feature>
<dbReference type="EMBL" id="LIDN01000337">
    <property type="protein sequence ID" value="KRP32007.1"/>
    <property type="molecule type" value="Genomic_DNA"/>
</dbReference>
<reference evidence="13 14" key="1">
    <citation type="submission" date="2015-10" db="EMBL/GenBank/DDBJ databases">
        <title>Metagenome-Assembled Genomes uncover a global brackish microbiome.</title>
        <authorList>
            <person name="Hugerth L.W."/>
            <person name="Larsson J."/>
            <person name="Alneberg J."/>
            <person name="Lindh M.V."/>
            <person name="Legrand C."/>
            <person name="Pinhassi J."/>
            <person name="Andersson A.F."/>
        </authorList>
    </citation>
    <scope>NUCLEOTIDE SEQUENCE [LARGE SCALE GENOMIC DNA]</scope>
    <source>
        <strain evidence="13">BACL9 MAG-120924-bin69</strain>
    </source>
</reference>
<feature type="transmembrane region" description="Helical" evidence="12">
    <location>
        <begin position="106"/>
        <end position="124"/>
    </location>
</feature>
<evidence type="ECO:0000256" key="6">
    <source>
        <dbReference type="ARBA" id="ARBA00022679"/>
    </source>
</evidence>
<dbReference type="PANTHER" id="PTHR11048">
    <property type="entry name" value="PRENYLTRANSFERASES"/>
    <property type="match status" value="1"/>
</dbReference>
<dbReference type="Pfam" id="PF01040">
    <property type="entry name" value="UbiA"/>
    <property type="match status" value="1"/>
</dbReference>
<accession>A0A0R2X7U9</accession>
<dbReference type="InterPro" id="IPR044878">
    <property type="entry name" value="UbiA_sf"/>
</dbReference>
<evidence type="ECO:0000256" key="2">
    <source>
        <dbReference type="ARBA" id="ARBA00004141"/>
    </source>
</evidence>
<feature type="transmembrane region" description="Helical" evidence="12">
    <location>
        <begin position="21"/>
        <end position="38"/>
    </location>
</feature>
<keyword evidence="9 12" id="KW-1133">Transmembrane helix</keyword>
<dbReference type="GO" id="GO:0008412">
    <property type="term" value="F:4-hydroxybenzoate polyprenyltransferase activity"/>
    <property type="evidence" value="ECO:0007669"/>
    <property type="project" value="UniProtKB-EC"/>
</dbReference>
<evidence type="ECO:0000256" key="5">
    <source>
        <dbReference type="ARBA" id="ARBA00022519"/>
    </source>
</evidence>
<dbReference type="FunFam" id="1.20.120.1780:FF:000001">
    <property type="entry name" value="4-hydroxybenzoate octaprenyltransferase"/>
    <property type="match status" value="1"/>
</dbReference>
<evidence type="ECO:0000256" key="4">
    <source>
        <dbReference type="ARBA" id="ARBA00022475"/>
    </source>
</evidence>
<comment type="cofactor">
    <cofactor evidence="1">
        <name>Mg(2+)</name>
        <dbReference type="ChEBI" id="CHEBI:18420"/>
    </cofactor>
</comment>
<keyword evidence="6" id="KW-0808">Transferase</keyword>
<evidence type="ECO:0000256" key="7">
    <source>
        <dbReference type="ARBA" id="ARBA00022688"/>
    </source>
</evidence>
<keyword evidence="5" id="KW-0997">Cell inner membrane</keyword>
<dbReference type="Proteomes" id="UP000051220">
    <property type="component" value="Unassembled WGS sequence"/>
</dbReference>
<sequence length="283" mass="30329">MNVVKFSILRWGEFIKVSHTVFAMPFGLAAMLLAAGGVPEGRVVLGVVICLVGARTAAMAFNRLADWQIDQKNPRTAVRSTLVSKTTAYVTMLGGVLALVGGAWVLNPLCLILSPVAVGIVFFYSLTKRFTWGSHGFLGLALGVAPVGAWLAVRGEWDSWVPIVLGGSVGLWVAGFDLIYALQDREFDQREGLKSFPAQFGEGASLQVAAALHGLAVLGLGAVGWMAGLGWRYGVVWVLMVGVLGLETVWARTPAKRGKAFFQANAVVSLLVLVGVLWEIFWK</sequence>
<dbReference type="Gene3D" id="1.10.357.140">
    <property type="entry name" value="UbiA prenyltransferase"/>
    <property type="match status" value="1"/>
</dbReference>
<comment type="similarity">
    <text evidence="3">Belongs to the UbiA prenyltransferase family.</text>
</comment>